<name>A0A645A868_9ZZZZ</name>
<dbReference type="InterPro" id="IPR029044">
    <property type="entry name" value="Nucleotide-diphossugar_trans"/>
</dbReference>
<dbReference type="Gene3D" id="3.90.550.10">
    <property type="entry name" value="Spore Coat Polysaccharide Biosynthesis Protein SpsA, Chain A"/>
    <property type="match status" value="1"/>
</dbReference>
<protein>
    <submittedName>
        <fullName evidence="2">Molybdenum cofactor guanylyltransferase</fullName>
        <ecNumber evidence="2">2.7.7.77</ecNumber>
    </submittedName>
</protein>
<dbReference type="EMBL" id="VSSQ01012503">
    <property type="protein sequence ID" value="MPM49385.1"/>
    <property type="molecule type" value="Genomic_DNA"/>
</dbReference>
<evidence type="ECO:0000259" key="1">
    <source>
        <dbReference type="Pfam" id="PF12804"/>
    </source>
</evidence>
<sequence>MKIGCALLAAGAGRRFGDGKLLYEVDGVPMISRALSLYAPLGFSARVCVTREEALRIRHLAKEGGFAVAVNPDPERGVGTSVSIATEVLLAKEPALDGILYAVSDQPYLAPESARRLMEAFRASPERIASLGFDGIRGNPAIFPKDLFGELMGLTEDIGGGAVIRRHPERLLLIEAGSARELQDIDMRETSQTAGKEVTT</sequence>
<dbReference type="Pfam" id="PF12804">
    <property type="entry name" value="NTP_transf_3"/>
    <property type="match status" value="1"/>
</dbReference>
<accession>A0A645A868</accession>
<dbReference type="GO" id="GO:0061603">
    <property type="term" value="F:molybdenum cofactor guanylyltransferase activity"/>
    <property type="evidence" value="ECO:0007669"/>
    <property type="project" value="UniProtKB-EC"/>
</dbReference>
<evidence type="ECO:0000313" key="2">
    <source>
        <dbReference type="EMBL" id="MPM49385.1"/>
    </source>
</evidence>
<keyword evidence="2" id="KW-0808">Transferase</keyword>
<organism evidence="2">
    <name type="scientific">bioreactor metagenome</name>
    <dbReference type="NCBI Taxonomy" id="1076179"/>
    <lineage>
        <taxon>unclassified sequences</taxon>
        <taxon>metagenomes</taxon>
        <taxon>ecological metagenomes</taxon>
    </lineage>
</organism>
<dbReference type="PANTHER" id="PTHR43777">
    <property type="entry name" value="MOLYBDENUM COFACTOR CYTIDYLYLTRANSFERASE"/>
    <property type="match status" value="1"/>
</dbReference>
<feature type="domain" description="MobA-like NTP transferase" evidence="1">
    <location>
        <begin position="6"/>
        <end position="169"/>
    </location>
</feature>
<keyword evidence="2" id="KW-0548">Nucleotidyltransferase</keyword>
<gene>
    <name evidence="2" type="primary">mobA_20</name>
    <name evidence="2" type="ORF">SDC9_96114</name>
</gene>
<dbReference type="InterPro" id="IPR025877">
    <property type="entry name" value="MobA-like_NTP_Trfase"/>
</dbReference>
<dbReference type="CDD" id="cd04182">
    <property type="entry name" value="GT_2_like_f"/>
    <property type="match status" value="1"/>
</dbReference>
<dbReference type="EC" id="2.7.7.77" evidence="2"/>
<comment type="caution">
    <text evidence="2">The sequence shown here is derived from an EMBL/GenBank/DDBJ whole genome shotgun (WGS) entry which is preliminary data.</text>
</comment>
<dbReference type="AlphaFoldDB" id="A0A645A868"/>
<reference evidence="2" key="1">
    <citation type="submission" date="2019-08" db="EMBL/GenBank/DDBJ databases">
        <authorList>
            <person name="Kucharzyk K."/>
            <person name="Murdoch R.W."/>
            <person name="Higgins S."/>
            <person name="Loffler F."/>
        </authorList>
    </citation>
    <scope>NUCLEOTIDE SEQUENCE</scope>
</reference>
<dbReference type="PANTHER" id="PTHR43777:SF1">
    <property type="entry name" value="MOLYBDENUM COFACTOR CYTIDYLYLTRANSFERASE"/>
    <property type="match status" value="1"/>
</dbReference>
<proteinExistence type="predicted"/>
<dbReference type="SUPFAM" id="SSF53448">
    <property type="entry name" value="Nucleotide-diphospho-sugar transferases"/>
    <property type="match status" value="1"/>
</dbReference>